<dbReference type="Proteomes" id="UP000275408">
    <property type="component" value="Unassembled WGS sequence"/>
</dbReference>
<protein>
    <recommendedName>
        <fullName evidence="3">UMOD/GP2/OIT3-like D8C domain-containing protein</fullName>
    </recommendedName>
</protein>
<dbReference type="OrthoDB" id="5965958at2759"/>
<evidence type="ECO:0000259" key="3">
    <source>
        <dbReference type="Pfam" id="PF23283"/>
    </source>
</evidence>
<dbReference type="InterPro" id="IPR057774">
    <property type="entry name" value="D8C_UMOD/GP2/OIT3-like"/>
</dbReference>
<comment type="caution">
    <text evidence="4">The sequence shown here is derived from an EMBL/GenBank/DDBJ whole genome shotgun (WGS) entry which is preliminary data.</text>
</comment>
<keyword evidence="5" id="KW-1185">Reference proteome</keyword>
<reference evidence="4 5" key="1">
    <citation type="journal article" date="2018" name="Sci. Rep.">
        <title>Comparative analysis of the Pocillopora damicornis genome highlights role of immune system in coral evolution.</title>
        <authorList>
            <person name="Cunning R."/>
            <person name="Bay R.A."/>
            <person name="Gillette P."/>
            <person name="Baker A.C."/>
            <person name="Traylor-Knowles N."/>
        </authorList>
    </citation>
    <scope>NUCLEOTIDE SEQUENCE [LARGE SCALE GENOMIC DNA]</scope>
    <source>
        <strain evidence="4">RSMAS</strain>
        <tissue evidence="4">Whole animal</tissue>
    </source>
</reference>
<evidence type="ECO:0000313" key="4">
    <source>
        <dbReference type="EMBL" id="RMX39050.1"/>
    </source>
</evidence>
<dbReference type="PANTHER" id="PTHR36191">
    <property type="entry name" value="ENDO/EXONUCLEASE/PHOSPHATASE DOMAIN-CONTAINING PROTEIN-RELATED"/>
    <property type="match status" value="1"/>
</dbReference>
<keyword evidence="2" id="KW-1015">Disulfide bond</keyword>
<evidence type="ECO:0000313" key="5">
    <source>
        <dbReference type="Proteomes" id="UP000275408"/>
    </source>
</evidence>
<name>A0A3M6TCG1_POCDA</name>
<dbReference type="AlphaFoldDB" id="A0A3M6TCG1"/>
<dbReference type="Pfam" id="PF23283">
    <property type="entry name" value="D8C_UMOD"/>
    <property type="match status" value="1"/>
</dbReference>
<keyword evidence="1" id="KW-0732">Signal</keyword>
<dbReference type="EMBL" id="RCHS01003884">
    <property type="protein sequence ID" value="RMX39050.1"/>
    <property type="molecule type" value="Genomic_DNA"/>
</dbReference>
<evidence type="ECO:0000256" key="2">
    <source>
        <dbReference type="ARBA" id="ARBA00023157"/>
    </source>
</evidence>
<accession>A0A3M6TCG1</accession>
<proteinExistence type="predicted"/>
<dbReference type="PANTHER" id="PTHR36191:SF4">
    <property type="entry name" value="VWFD DOMAIN-CONTAINING PROTEIN"/>
    <property type="match status" value="1"/>
</dbReference>
<gene>
    <name evidence="4" type="ORF">pdam_00017602</name>
</gene>
<organism evidence="4 5">
    <name type="scientific">Pocillopora damicornis</name>
    <name type="common">Cauliflower coral</name>
    <name type="synonym">Millepora damicornis</name>
    <dbReference type="NCBI Taxonomy" id="46731"/>
    <lineage>
        <taxon>Eukaryota</taxon>
        <taxon>Metazoa</taxon>
        <taxon>Cnidaria</taxon>
        <taxon>Anthozoa</taxon>
        <taxon>Hexacorallia</taxon>
        <taxon>Scleractinia</taxon>
        <taxon>Astrocoeniina</taxon>
        <taxon>Pocilloporidae</taxon>
        <taxon>Pocillopora</taxon>
    </lineage>
</organism>
<evidence type="ECO:0000256" key="1">
    <source>
        <dbReference type="ARBA" id="ARBA00022729"/>
    </source>
</evidence>
<feature type="domain" description="UMOD/GP2/OIT3-like D8C" evidence="3">
    <location>
        <begin position="110"/>
        <end position="191"/>
    </location>
</feature>
<sequence length="194" mass="22278">MMLKGHTYKTFKTAPGTLECRDACLADVRCQSYNVVMFIAICELNNQTKEARPEDFVKNKDRYYMAKGPNRAPHRDCNNYKNLRDANRKSSYKNRAKLCDDKLHVGWYRFVGAAGTKMPTSLVPSYRCGTVYSGWLKGSHPSVEDGEVDRRVCFSDYRNHCRGTTKIGVRNCGSYYIYKLRQPSLCAMRYCGTD</sequence>